<evidence type="ECO:0000313" key="3">
    <source>
        <dbReference type="Proteomes" id="UP000217076"/>
    </source>
</evidence>
<dbReference type="Proteomes" id="UP000217076">
    <property type="component" value="Unassembled WGS sequence"/>
</dbReference>
<protein>
    <submittedName>
        <fullName evidence="2">Uncharacterized protein</fullName>
    </submittedName>
</protein>
<accession>A0A1G8B8R4</accession>
<dbReference type="RefSeq" id="WP_245689411.1">
    <property type="nucleotide sequence ID" value="NZ_FNCV01000005.1"/>
</dbReference>
<feature type="region of interest" description="Disordered" evidence="1">
    <location>
        <begin position="1"/>
        <end position="22"/>
    </location>
</feature>
<proteinExistence type="predicted"/>
<name>A0A1G8B8R4_9PROT</name>
<evidence type="ECO:0000256" key="1">
    <source>
        <dbReference type="SAM" id="MobiDB-lite"/>
    </source>
</evidence>
<gene>
    <name evidence="2" type="ORF">SAMN05421742_105282</name>
</gene>
<sequence>MRPALDAAPPSPDDARSTGDFDEELHAHLVDGIIAVYREENVGLPPRDLGRLAARIHADLVAAYDDPDDRKVALKLALQHLRRDLRAAPTDGQSKRRA</sequence>
<feature type="compositionally biased region" description="Basic and acidic residues" evidence="1">
    <location>
        <begin position="13"/>
        <end position="22"/>
    </location>
</feature>
<reference evidence="3" key="1">
    <citation type="submission" date="2016-10" db="EMBL/GenBank/DDBJ databases">
        <authorList>
            <person name="Varghese N."/>
            <person name="Submissions S."/>
        </authorList>
    </citation>
    <scope>NUCLEOTIDE SEQUENCE [LARGE SCALE GENOMIC DNA]</scope>
    <source>
        <strain evidence="3">930I</strain>
    </source>
</reference>
<dbReference type="AlphaFoldDB" id="A0A1G8B8R4"/>
<organism evidence="2 3">
    <name type="scientific">Roseospirillum parvum</name>
    <dbReference type="NCBI Taxonomy" id="83401"/>
    <lineage>
        <taxon>Bacteria</taxon>
        <taxon>Pseudomonadati</taxon>
        <taxon>Pseudomonadota</taxon>
        <taxon>Alphaproteobacteria</taxon>
        <taxon>Rhodospirillales</taxon>
        <taxon>Rhodospirillaceae</taxon>
        <taxon>Roseospirillum</taxon>
    </lineage>
</organism>
<dbReference type="EMBL" id="FNCV01000005">
    <property type="protein sequence ID" value="SDH29596.1"/>
    <property type="molecule type" value="Genomic_DNA"/>
</dbReference>
<evidence type="ECO:0000313" key="2">
    <source>
        <dbReference type="EMBL" id="SDH29596.1"/>
    </source>
</evidence>
<keyword evidence="3" id="KW-1185">Reference proteome</keyword>